<feature type="transmembrane region" description="Helical" evidence="12">
    <location>
        <begin position="151"/>
        <end position="172"/>
    </location>
</feature>
<dbReference type="GO" id="GO:0030425">
    <property type="term" value="C:dendrite"/>
    <property type="evidence" value="ECO:0007669"/>
    <property type="project" value="TreeGrafter"/>
</dbReference>
<gene>
    <name evidence="14" type="ORF">Anapl_18924</name>
</gene>
<dbReference type="PRINTS" id="PR00237">
    <property type="entry name" value="GPCRRHODOPSN"/>
</dbReference>
<dbReference type="AlphaFoldDB" id="R0KKV2"/>
<dbReference type="Gene3D" id="1.20.1070.10">
    <property type="entry name" value="Rhodopsin 7-helix transmembrane proteins"/>
    <property type="match status" value="1"/>
</dbReference>
<reference evidence="15" key="1">
    <citation type="journal article" date="2013" name="Nat. Genet.">
        <title>The duck genome and transcriptome provide insight into an avian influenza virus reservoir species.</title>
        <authorList>
            <person name="Huang Y."/>
            <person name="Li Y."/>
            <person name="Burt D.W."/>
            <person name="Chen H."/>
            <person name="Zhang Y."/>
            <person name="Qian W."/>
            <person name="Kim H."/>
            <person name="Gan S."/>
            <person name="Zhao Y."/>
            <person name="Li J."/>
            <person name="Yi K."/>
            <person name="Feng H."/>
            <person name="Zhu P."/>
            <person name="Li B."/>
            <person name="Liu Q."/>
            <person name="Fairley S."/>
            <person name="Magor K.E."/>
            <person name="Du Z."/>
            <person name="Hu X."/>
            <person name="Goodman L."/>
            <person name="Tafer H."/>
            <person name="Vignal A."/>
            <person name="Lee T."/>
            <person name="Kim K.W."/>
            <person name="Sheng Z."/>
            <person name="An Y."/>
            <person name="Searle S."/>
            <person name="Herrero J."/>
            <person name="Groenen M.A."/>
            <person name="Crooijmans R.P."/>
            <person name="Faraut T."/>
            <person name="Cai Q."/>
            <person name="Webster R.G."/>
            <person name="Aldridge J.R."/>
            <person name="Warren W.C."/>
            <person name="Bartschat S."/>
            <person name="Kehr S."/>
            <person name="Marz M."/>
            <person name="Stadler P.F."/>
            <person name="Smith J."/>
            <person name="Kraus R.H."/>
            <person name="Zhao Y."/>
            <person name="Ren L."/>
            <person name="Fei J."/>
            <person name="Morisson M."/>
            <person name="Kaiser P."/>
            <person name="Griffin D.K."/>
            <person name="Rao M."/>
            <person name="Pitel F."/>
            <person name="Wang J."/>
            <person name="Li N."/>
        </authorList>
    </citation>
    <scope>NUCLEOTIDE SEQUENCE [LARGE SCALE GENOMIC DNA]</scope>
</reference>
<keyword evidence="10 11" id="KW-0807">Transducer</keyword>
<dbReference type="InterPro" id="IPR017452">
    <property type="entry name" value="GPCR_Rhodpsn_7TM"/>
</dbReference>
<dbReference type="PROSITE" id="PS00237">
    <property type="entry name" value="G_PROTEIN_RECEP_F1_1"/>
    <property type="match status" value="1"/>
</dbReference>
<evidence type="ECO:0000256" key="8">
    <source>
        <dbReference type="ARBA" id="ARBA00023157"/>
    </source>
</evidence>
<dbReference type="GO" id="GO:0004993">
    <property type="term" value="F:G protein-coupled serotonin receptor activity"/>
    <property type="evidence" value="ECO:0007669"/>
    <property type="project" value="TreeGrafter"/>
</dbReference>
<evidence type="ECO:0000256" key="4">
    <source>
        <dbReference type="ARBA" id="ARBA00022692"/>
    </source>
</evidence>
<keyword evidence="15" id="KW-1185">Reference proteome</keyword>
<sequence length="269" mass="29870">MDILCDEESSVNPTANSLIQINHERRLYRNVYGPGEINISHLFNLTADSENLTNLSCESNMSPPCYPSLLQLSQKNWPALLTVIVIVLTIAGNILVIMAVSLEKKLQNATNYFLMSLAIADMLLGFLVMPVSMLTILYGYTWPLPTKLCAIWIYLDVLFSTASIMHLCAISLDRYIAIRNPIHHSRFNSRTKAFAKIIVVWTISVALSEKNTPGYLWLKVAASSAAQQETARALSQREGSSASSKVPQTWQGPKAPHVFLNVVCPADQM</sequence>
<comment type="subcellular location">
    <subcellularLocation>
        <location evidence="1">Cell membrane</location>
        <topology evidence="1">Multi-pass membrane protein</topology>
    </subcellularLocation>
</comment>
<comment type="similarity">
    <text evidence="11">Belongs to the G-protein coupled receptor 1 family.</text>
</comment>
<feature type="domain" description="G-protein coupled receptors family 1 profile" evidence="13">
    <location>
        <begin position="92"/>
        <end position="208"/>
    </location>
</feature>
<evidence type="ECO:0000313" key="14">
    <source>
        <dbReference type="EMBL" id="EOA93793.1"/>
    </source>
</evidence>
<dbReference type="GO" id="GO:0045202">
    <property type="term" value="C:synapse"/>
    <property type="evidence" value="ECO:0007669"/>
    <property type="project" value="GOC"/>
</dbReference>
<evidence type="ECO:0000256" key="7">
    <source>
        <dbReference type="ARBA" id="ARBA00023136"/>
    </source>
</evidence>
<evidence type="ECO:0000256" key="5">
    <source>
        <dbReference type="ARBA" id="ARBA00022989"/>
    </source>
</evidence>
<protein>
    <submittedName>
        <fullName evidence="14">5-hydroxytryptamine receptor 2A</fullName>
    </submittedName>
</protein>
<evidence type="ECO:0000256" key="11">
    <source>
        <dbReference type="RuleBase" id="RU000688"/>
    </source>
</evidence>
<evidence type="ECO:0000259" key="13">
    <source>
        <dbReference type="PROSITE" id="PS50262"/>
    </source>
</evidence>
<dbReference type="GO" id="GO:0051378">
    <property type="term" value="F:serotonin binding"/>
    <property type="evidence" value="ECO:0007669"/>
    <property type="project" value="UniProtKB-ARBA"/>
</dbReference>
<proteinExistence type="inferred from homology"/>
<dbReference type="GO" id="GO:0009410">
    <property type="term" value="P:response to xenobiotic stimulus"/>
    <property type="evidence" value="ECO:0007669"/>
    <property type="project" value="TreeGrafter"/>
</dbReference>
<keyword evidence="3" id="KW-0085">Behavior</keyword>
<dbReference type="GO" id="GO:0007208">
    <property type="term" value="P:phospholipase C-activating serotonin receptor signaling pathway"/>
    <property type="evidence" value="ECO:0007669"/>
    <property type="project" value="TreeGrafter"/>
</dbReference>
<dbReference type="GO" id="GO:0007187">
    <property type="term" value="P:G protein-coupled receptor signaling pathway, coupled to cyclic nucleotide second messenger"/>
    <property type="evidence" value="ECO:0007669"/>
    <property type="project" value="TreeGrafter"/>
</dbReference>
<evidence type="ECO:0000313" key="15">
    <source>
        <dbReference type="Proteomes" id="UP000296049"/>
    </source>
</evidence>
<keyword evidence="4 11" id="KW-0812">Transmembrane</keyword>
<keyword evidence="8" id="KW-1015">Disulfide bond</keyword>
<dbReference type="GO" id="GO:0007210">
    <property type="term" value="P:serotonin receptor signaling pathway"/>
    <property type="evidence" value="ECO:0007669"/>
    <property type="project" value="TreeGrafter"/>
</dbReference>
<dbReference type="GO" id="GO:0030594">
    <property type="term" value="F:neurotransmitter receptor activity"/>
    <property type="evidence" value="ECO:0007669"/>
    <property type="project" value="TreeGrafter"/>
</dbReference>
<dbReference type="PANTHER" id="PTHR24247">
    <property type="entry name" value="5-HYDROXYTRYPTAMINE RECEPTOR"/>
    <property type="match status" value="1"/>
</dbReference>
<accession>R0KKV2</accession>
<dbReference type="GO" id="GO:0007268">
    <property type="term" value="P:chemical synaptic transmission"/>
    <property type="evidence" value="ECO:0007669"/>
    <property type="project" value="TreeGrafter"/>
</dbReference>
<keyword evidence="5 12" id="KW-1133">Transmembrane helix</keyword>
<keyword evidence="2" id="KW-1003">Cell membrane</keyword>
<keyword evidence="7 12" id="KW-0472">Membrane</keyword>
<dbReference type="PANTHER" id="PTHR24247:SF30">
    <property type="entry name" value="5-HYDROXYTRYPTAMINE RECEPTOR 2A"/>
    <property type="match status" value="1"/>
</dbReference>
<dbReference type="EMBL" id="KB745479">
    <property type="protein sequence ID" value="EOA93793.1"/>
    <property type="molecule type" value="Genomic_DNA"/>
</dbReference>
<organism evidence="14 15">
    <name type="scientific">Anas platyrhynchos</name>
    <name type="common">Mallard</name>
    <name type="synonym">Anas boschas</name>
    <dbReference type="NCBI Taxonomy" id="8839"/>
    <lineage>
        <taxon>Eukaryota</taxon>
        <taxon>Metazoa</taxon>
        <taxon>Chordata</taxon>
        <taxon>Craniata</taxon>
        <taxon>Vertebrata</taxon>
        <taxon>Euteleostomi</taxon>
        <taxon>Archelosauria</taxon>
        <taxon>Archosauria</taxon>
        <taxon>Dinosauria</taxon>
        <taxon>Saurischia</taxon>
        <taxon>Theropoda</taxon>
        <taxon>Coelurosauria</taxon>
        <taxon>Aves</taxon>
        <taxon>Neognathae</taxon>
        <taxon>Galloanserae</taxon>
        <taxon>Anseriformes</taxon>
        <taxon>Anatidae</taxon>
        <taxon>Anatinae</taxon>
        <taxon>Anas</taxon>
    </lineage>
</organism>
<dbReference type="PROSITE" id="PS50262">
    <property type="entry name" value="G_PROTEIN_RECEP_F1_2"/>
    <property type="match status" value="1"/>
</dbReference>
<feature type="transmembrane region" description="Helical" evidence="12">
    <location>
        <begin position="112"/>
        <end position="139"/>
    </location>
</feature>
<dbReference type="FunFam" id="1.20.1070.10:FF:000523">
    <property type="entry name" value="5-hydroxytryptamine receptor 2B"/>
    <property type="match status" value="1"/>
</dbReference>
<name>R0KKV2_ANAPL</name>
<evidence type="ECO:0000256" key="12">
    <source>
        <dbReference type="SAM" id="Phobius"/>
    </source>
</evidence>
<dbReference type="GO" id="GO:0051209">
    <property type="term" value="P:release of sequestered calcium ion into cytosol"/>
    <property type="evidence" value="ECO:0007669"/>
    <property type="project" value="TreeGrafter"/>
</dbReference>
<evidence type="ECO:0000256" key="6">
    <source>
        <dbReference type="ARBA" id="ARBA00023040"/>
    </source>
</evidence>
<evidence type="ECO:0000256" key="1">
    <source>
        <dbReference type="ARBA" id="ARBA00004651"/>
    </source>
</evidence>
<dbReference type="Proteomes" id="UP000296049">
    <property type="component" value="Unassembled WGS sequence"/>
</dbReference>
<evidence type="ECO:0000256" key="2">
    <source>
        <dbReference type="ARBA" id="ARBA00022475"/>
    </source>
</evidence>
<dbReference type="InterPro" id="IPR000276">
    <property type="entry name" value="GPCR_Rhodpsn"/>
</dbReference>
<feature type="transmembrane region" description="Helical" evidence="12">
    <location>
        <begin position="77"/>
        <end position="100"/>
    </location>
</feature>
<dbReference type="SUPFAM" id="SSF81321">
    <property type="entry name" value="Family A G protein-coupled receptor-like"/>
    <property type="match status" value="1"/>
</dbReference>
<keyword evidence="6 11" id="KW-0297">G-protein coupled receptor</keyword>
<dbReference type="GO" id="GO:0005886">
    <property type="term" value="C:plasma membrane"/>
    <property type="evidence" value="ECO:0007669"/>
    <property type="project" value="UniProtKB-SubCell"/>
</dbReference>
<evidence type="ECO:0000256" key="9">
    <source>
        <dbReference type="ARBA" id="ARBA00023170"/>
    </source>
</evidence>
<evidence type="ECO:0000256" key="3">
    <source>
        <dbReference type="ARBA" id="ARBA00022610"/>
    </source>
</evidence>
<evidence type="ECO:0000256" key="10">
    <source>
        <dbReference type="ARBA" id="ARBA00023224"/>
    </source>
</evidence>
<dbReference type="Pfam" id="PF00001">
    <property type="entry name" value="7tm_1"/>
    <property type="match status" value="1"/>
</dbReference>
<keyword evidence="9 11" id="KW-0675">Receptor</keyword>